<dbReference type="GO" id="GO:0006302">
    <property type="term" value="P:double-strand break repair"/>
    <property type="evidence" value="ECO:0007669"/>
    <property type="project" value="TreeGrafter"/>
</dbReference>
<feature type="compositionally biased region" description="Basic and acidic residues" evidence="11">
    <location>
        <begin position="13"/>
        <end position="29"/>
    </location>
</feature>
<feature type="domain" description="PARP catalytic" evidence="12">
    <location>
        <begin position="314"/>
        <end position="534"/>
    </location>
</feature>
<dbReference type="PANTHER" id="PTHR10459">
    <property type="entry name" value="DNA LIGASE"/>
    <property type="match status" value="1"/>
</dbReference>
<dbReference type="PANTHER" id="PTHR10459:SF66">
    <property type="entry name" value="PROTEIN MONO-ADP-RIBOSYLTRANSFERASE PARP3"/>
    <property type="match status" value="1"/>
</dbReference>
<evidence type="ECO:0000256" key="10">
    <source>
        <dbReference type="RuleBase" id="RU362114"/>
    </source>
</evidence>
<dbReference type="Gene3D" id="2.20.140.10">
    <property type="entry name" value="WGR domain"/>
    <property type="match status" value="1"/>
</dbReference>
<dbReference type="InterPro" id="IPR050800">
    <property type="entry name" value="ARTD/PARP"/>
</dbReference>
<dbReference type="RefSeq" id="XP_016045572.2">
    <property type="nucleotide sequence ID" value="XM_016190086.2"/>
</dbReference>
<dbReference type="EC" id="2.4.2.-" evidence="10"/>
<dbReference type="GO" id="GO:0070212">
    <property type="term" value="P:protein poly-ADP-ribosylation"/>
    <property type="evidence" value="ECO:0007669"/>
    <property type="project" value="TreeGrafter"/>
</dbReference>
<dbReference type="SUPFAM" id="SSF56399">
    <property type="entry name" value="ADP-ribosylation"/>
    <property type="match status" value="1"/>
</dbReference>
<dbReference type="CTD" id="10039"/>
<evidence type="ECO:0000259" key="12">
    <source>
        <dbReference type="PROSITE" id="PS51059"/>
    </source>
</evidence>
<dbReference type="Gene3D" id="3.90.228.10">
    <property type="match status" value="1"/>
</dbReference>
<keyword evidence="6 10" id="KW-0520">NAD</keyword>
<dbReference type="Pfam" id="PF00644">
    <property type="entry name" value="PARP"/>
    <property type="match status" value="1"/>
</dbReference>
<dbReference type="PROSITE" id="PS51060">
    <property type="entry name" value="PARP_ALPHA_HD"/>
    <property type="match status" value="1"/>
</dbReference>
<dbReference type="CDD" id="cd01437">
    <property type="entry name" value="parp_like"/>
    <property type="match status" value="1"/>
</dbReference>
<feature type="domain" description="PARP alpha-helical" evidence="13">
    <location>
        <begin position="181"/>
        <end position="299"/>
    </location>
</feature>
<evidence type="ECO:0000256" key="6">
    <source>
        <dbReference type="ARBA" id="ARBA00023027"/>
    </source>
</evidence>
<keyword evidence="8" id="KW-0539">Nucleus</keyword>
<dbReference type="Gene3D" id="1.20.142.10">
    <property type="entry name" value="Poly(ADP-ribose) polymerase, regulatory domain"/>
    <property type="match status" value="1"/>
</dbReference>
<dbReference type="GO" id="GO:1990404">
    <property type="term" value="F:NAD+-protein mono-ADP-ribosyltransferase activity"/>
    <property type="evidence" value="ECO:0007669"/>
    <property type="project" value="TreeGrafter"/>
</dbReference>
<keyword evidence="15" id="KW-1185">Reference proteome</keyword>
<dbReference type="InterPro" id="IPR012317">
    <property type="entry name" value="Poly(ADP-ribose)pol_cat_dom"/>
</dbReference>
<dbReference type="GO" id="GO:0005814">
    <property type="term" value="C:centriole"/>
    <property type="evidence" value="ECO:0007669"/>
    <property type="project" value="UniProtKB-SubCell"/>
</dbReference>
<evidence type="ECO:0000256" key="1">
    <source>
        <dbReference type="ARBA" id="ARBA00004123"/>
    </source>
</evidence>
<keyword evidence="5" id="KW-0227">DNA damage</keyword>
<evidence type="ECO:0000313" key="15">
    <source>
        <dbReference type="Proteomes" id="UP001652624"/>
    </source>
</evidence>
<dbReference type="SMART" id="SM00773">
    <property type="entry name" value="WGR"/>
    <property type="match status" value="1"/>
</dbReference>
<comment type="subcellular location">
    <subcellularLocation>
        <location evidence="1">Nucleus</location>
    </subcellularLocation>
</comment>
<keyword evidence="3 10" id="KW-0808">Transferase</keyword>
<protein>
    <recommendedName>
        <fullName evidence="10">Poly [ADP-ribose] polymerase</fullName>
        <shortName evidence="10">PARP</shortName>
        <ecNumber evidence="10">2.4.2.-</ecNumber>
    </recommendedName>
</protein>
<dbReference type="InterPro" id="IPR036930">
    <property type="entry name" value="WGR_dom_sf"/>
</dbReference>
<dbReference type="GeneID" id="103117306"/>
<evidence type="ECO:0000256" key="4">
    <source>
        <dbReference type="ARBA" id="ARBA00022695"/>
    </source>
</evidence>
<evidence type="ECO:0000256" key="5">
    <source>
        <dbReference type="ARBA" id="ARBA00022763"/>
    </source>
</evidence>
<sequence length="534" mass="60050">MASKHKLPMQCESLEKKKGRQDKGEEDSFRSAAEALRAAPAEKRTVRVDPQCPLSHSPGAQVYEDYDCTLNQTNIGSNNNKFYIIQLLQEGDRFVCWNRWGRVGEVGQSKLSHFSILEDAKKDFEKKFRDKTKNSWAERDHFVAHPGKYTLIEVQGEDDTQEAVVKVDGGPERTVLRRVRACSLDAATQELVTNIFSKDMFKDSMALMNLDVKKMPLGKLSKQQIARGFEALEALEAALRAPTDGGTSLEELSSHFYTVIPHNFGRNRPPPINSLELLQAKKDMLLVLADIELAQTLQATPEEEEEKKVEEVPHPLDRDYQLLKCQLQLLDPEAPEFKVIHTYLEQTGGNFKCPALQHIWKVDRQGEEEQFQAHSKLGNRRLLWHGTNVAVVAAILTSGLRIMPHSGGRVGRGIYFASENSKSAGYVTGMSCGSHRIGYMFLGEVALGREHHITVDEPTLKQPPPGFDSVIARGHTEPDPAQDTLLELDGQKVAVPQGRPVPCPEFSHSSFSQSEYLIYHESQCRLRFLLEVRL</sequence>
<dbReference type="Proteomes" id="UP001652624">
    <property type="component" value="Chromosome 12"/>
</dbReference>
<dbReference type="FunCoup" id="A0A1S3WH05">
    <property type="interactions" value="243"/>
</dbReference>
<dbReference type="GO" id="GO:0003950">
    <property type="term" value="F:NAD+ poly-ADP-ribosyltransferase activity"/>
    <property type="evidence" value="ECO:0007669"/>
    <property type="project" value="UniProtKB-UniRule"/>
</dbReference>
<dbReference type="PROSITE" id="PS51977">
    <property type="entry name" value="WGR"/>
    <property type="match status" value="1"/>
</dbReference>
<keyword evidence="2 10" id="KW-0328">Glycosyltransferase</keyword>
<reference evidence="16 17" key="1">
    <citation type="submission" date="2025-05" db="UniProtKB">
        <authorList>
            <consortium name="RefSeq"/>
        </authorList>
    </citation>
    <scope>IDENTIFICATION</scope>
</reference>
<dbReference type="InterPro" id="IPR008893">
    <property type="entry name" value="WGR_domain"/>
</dbReference>
<gene>
    <name evidence="16 17" type="primary">PARP3</name>
</gene>
<name>A0A1S3WH05_ERIEU</name>
<evidence type="ECO:0000256" key="7">
    <source>
        <dbReference type="ARBA" id="ARBA00023204"/>
    </source>
</evidence>
<evidence type="ECO:0000256" key="11">
    <source>
        <dbReference type="SAM" id="MobiDB-lite"/>
    </source>
</evidence>
<evidence type="ECO:0000313" key="17">
    <source>
        <dbReference type="RefSeq" id="XP_060060554.1"/>
    </source>
</evidence>
<dbReference type="SUPFAM" id="SSF47587">
    <property type="entry name" value="Domain of poly(ADP-ribose) polymerase"/>
    <property type="match status" value="1"/>
</dbReference>
<dbReference type="RefSeq" id="XP_060060554.1">
    <property type="nucleotide sequence ID" value="XM_060204571.1"/>
</dbReference>
<proteinExistence type="inferred from homology"/>
<feature type="domain" description="WGR" evidence="14">
    <location>
        <begin position="59"/>
        <end position="149"/>
    </location>
</feature>
<feature type="region of interest" description="Disordered" evidence="11">
    <location>
        <begin position="1"/>
        <end position="31"/>
    </location>
</feature>
<organism evidence="15 16">
    <name type="scientific">Erinaceus europaeus</name>
    <name type="common">Western European hedgehog</name>
    <dbReference type="NCBI Taxonomy" id="9365"/>
    <lineage>
        <taxon>Eukaryota</taxon>
        <taxon>Metazoa</taxon>
        <taxon>Chordata</taxon>
        <taxon>Craniata</taxon>
        <taxon>Vertebrata</taxon>
        <taxon>Euteleostomi</taxon>
        <taxon>Mammalia</taxon>
        <taxon>Eutheria</taxon>
        <taxon>Laurasiatheria</taxon>
        <taxon>Eulipotyphla</taxon>
        <taxon>Erinaceidae</taxon>
        <taxon>Erinaceinae</taxon>
        <taxon>Erinaceus</taxon>
    </lineage>
</organism>
<dbReference type="GO" id="GO:0035861">
    <property type="term" value="C:site of double-strand break"/>
    <property type="evidence" value="ECO:0007669"/>
    <property type="project" value="TreeGrafter"/>
</dbReference>
<evidence type="ECO:0000259" key="14">
    <source>
        <dbReference type="PROSITE" id="PS51977"/>
    </source>
</evidence>
<dbReference type="InterPro" id="IPR004102">
    <property type="entry name" value="Poly(ADP-ribose)pol_reg_dom"/>
</dbReference>
<dbReference type="GO" id="GO:0005730">
    <property type="term" value="C:nucleolus"/>
    <property type="evidence" value="ECO:0007669"/>
    <property type="project" value="TreeGrafter"/>
</dbReference>
<dbReference type="AlphaFoldDB" id="A0A1S3WH05"/>
<evidence type="ECO:0000259" key="13">
    <source>
        <dbReference type="PROSITE" id="PS51060"/>
    </source>
</evidence>
<dbReference type="Pfam" id="PF05406">
    <property type="entry name" value="WGR"/>
    <property type="match status" value="1"/>
</dbReference>
<dbReference type="eggNOG" id="KOG1037">
    <property type="taxonomic scope" value="Eukaryota"/>
</dbReference>
<evidence type="ECO:0000313" key="16">
    <source>
        <dbReference type="RefSeq" id="XP_016045572.2"/>
    </source>
</evidence>
<evidence type="ECO:0000256" key="3">
    <source>
        <dbReference type="ARBA" id="ARBA00022679"/>
    </source>
</evidence>
<dbReference type="STRING" id="9365.ENSEEUP00000000614"/>
<accession>A0A1S3WH05</accession>
<keyword evidence="7" id="KW-0234">DNA repair</keyword>
<evidence type="ECO:0000256" key="9">
    <source>
        <dbReference type="ARBA" id="ARBA00024347"/>
    </source>
</evidence>
<evidence type="ECO:0000256" key="2">
    <source>
        <dbReference type="ARBA" id="ARBA00022676"/>
    </source>
</evidence>
<dbReference type="SUPFAM" id="SSF142921">
    <property type="entry name" value="WGR domain-like"/>
    <property type="match status" value="1"/>
</dbReference>
<comment type="similarity">
    <text evidence="9">Belongs to the ARTD/PARP family.</text>
</comment>
<dbReference type="InterPro" id="IPR036616">
    <property type="entry name" value="Poly(ADP-ribose)pol_reg_dom_sf"/>
</dbReference>
<keyword evidence="4" id="KW-0548">Nucleotidyltransferase</keyword>
<dbReference type="Pfam" id="PF02877">
    <property type="entry name" value="PARP_reg"/>
    <property type="match status" value="1"/>
</dbReference>
<dbReference type="OrthoDB" id="2017365at2759"/>
<dbReference type="CDD" id="cd08002">
    <property type="entry name" value="WGR_PARP3_like"/>
    <property type="match status" value="1"/>
</dbReference>
<dbReference type="InParanoid" id="A0A1S3WH05"/>
<dbReference type="GO" id="GO:0051053">
    <property type="term" value="P:negative regulation of DNA metabolic process"/>
    <property type="evidence" value="ECO:0007669"/>
    <property type="project" value="UniProtKB-ARBA"/>
</dbReference>
<dbReference type="GO" id="GO:0016779">
    <property type="term" value="F:nucleotidyltransferase activity"/>
    <property type="evidence" value="ECO:0007669"/>
    <property type="project" value="UniProtKB-KW"/>
</dbReference>
<dbReference type="PROSITE" id="PS51059">
    <property type="entry name" value="PARP_CATALYTIC"/>
    <property type="match status" value="1"/>
</dbReference>
<evidence type="ECO:0000256" key="8">
    <source>
        <dbReference type="ARBA" id="ARBA00023242"/>
    </source>
</evidence>